<reference evidence="2 3" key="1">
    <citation type="journal article" date="2013" name="Gut Pathog.">
        <title>Evidence of a new metabolic capacity in an emerging diarrheal pathogen: lessons from the draft genomes of Vibrio fluvialis strains PG41 and I21563.</title>
        <authorList>
            <person name="Khatri I."/>
            <person name="Mahajan S."/>
            <person name="Dureja C."/>
            <person name="Subramanian S."/>
            <person name="Raychaudhuri S."/>
        </authorList>
    </citation>
    <scope>NUCLEOTIDE SEQUENCE [LARGE SCALE GENOMIC DNA]</scope>
    <source>
        <strain evidence="2 3">PG41</strain>
    </source>
</reference>
<dbReference type="PROSITE" id="PS51186">
    <property type="entry name" value="GNAT"/>
    <property type="match status" value="1"/>
</dbReference>
<evidence type="ECO:0000313" key="3">
    <source>
        <dbReference type="Proteomes" id="UP000014854"/>
    </source>
</evidence>
<protein>
    <submittedName>
        <fullName evidence="2">GCN5-related N-acetyltransferase</fullName>
    </submittedName>
</protein>
<dbReference type="SUPFAM" id="SSF55729">
    <property type="entry name" value="Acyl-CoA N-acyltransferases (Nat)"/>
    <property type="match status" value="1"/>
</dbReference>
<dbReference type="RefSeq" id="WP_020328268.1">
    <property type="nucleotide sequence ID" value="NZ_ASXS01000002.1"/>
</dbReference>
<proteinExistence type="predicted"/>
<dbReference type="PATRIC" id="fig|1336752.4.peg.837"/>
<dbReference type="CDD" id="cd04301">
    <property type="entry name" value="NAT_SF"/>
    <property type="match status" value="1"/>
</dbReference>
<sequence length="162" mass="18047">MAITNIDDAMWPGILAVQHEMYTEVAPEKLAVLQSKWRHSPQSCFVFRTGDKVDAYVIAHTWNRAQPPKLHKELPSDCAGETLFLHDLAVSNRVAGRGIGSRLVKRIVDVGVALNCAEIRLVSVQESAAFWERHGFTPLADVEVSECYGEGACVMRRTLHSF</sequence>
<dbReference type="Pfam" id="PF00583">
    <property type="entry name" value="Acetyltransf_1"/>
    <property type="match status" value="1"/>
</dbReference>
<evidence type="ECO:0000313" key="2">
    <source>
        <dbReference type="EMBL" id="EPP24672.1"/>
    </source>
</evidence>
<organism evidence="2 3">
    <name type="scientific">Vibrio fluvialis PG41</name>
    <dbReference type="NCBI Taxonomy" id="1336752"/>
    <lineage>
        <taxon>Bacteria</taxon>
        <taxon>Pseudomonadati</taxon>
        <taxon>Pseudomonadota</taxon>
        <taxon>Gammaproteobacteria</taxon>
        <taxon>Vibrionales</taxon>
        <taxon>Vibrionaceae</taxon>
        <taxon>Vibrio</taxon>
    </lineage>
</organism>
<dbReference type="GO" id="GO:0016747">
    <property type="term" value="F:acyltransferase activity, transferring groups other than amino-acyl groups"/>
    <property type="evidence" value="ECO:0007669"/>
    <property type="project" value="InterPro"/>
</dbReference>
<dbReference type="Proteomes" id="UP000014854">
    <property type="component" value="Unassembled WGS sequence"/>
</dbReference>
<dbReference type="EMBL" id="ASXS01000002">
    <property type="protein sequence ID" value="EPP24672.1"/>
    <property type="molecule type" value="Genomic_DNA"/>
</dbReference>
<gene>
    <name evidence="2" type="ORF">L910_2118</name>
</gene>
<feature type="domain" description="N-acetyltransferase" evidence="1">
    <location>
        <begin position="1"/>
        <end position="160"/>
    </location>
</feature>
<dbReference type="InterPro" id="IPR016181">
    <property type="entry name" value="Acyl_CoA_acyltransferase"/>
</dbReference>
<dbReference type="AlphaFoldDB" id="S7I9R0"/>
<comment type="caution">
    <text evidence="2">The sequence shown here is derived from an EMBL/GenBank/DDBJ whole genome shotgun (WGS) entry which is preliminary data.</text>
</comment>
<keyword evidence="2" id="KW-0808">Transferase</keyword>
<accession>S7I9R0</accession>
<dbReference type="Gene3D" id="3.40.630.30">
    <property type="match status" value="1"/>
</dbReference>
<dbReference type="InterPro" id="IPR000182">
    <property type="entry name" value="GNAT_dom"/>
</dbReference>
<name>S7I9R0_VIBFL</name>
<evidence type="ECO:0000259" key="1">
    <source>
        <dbReference type="PROSITE" id="PS51186"/>
    </source>
</evidence>